<protein>
    <recommendedName>
        <fullName evidence="3">Phytanoyl-CoA dioxygenase</fullName>
    </recommendedName>
</protein>
<accession>A0A1F6CS18</accession>
<dbReference type="EMBL" id="MFKF01000164">
    <property type="protein sequence ID" value="OGG51880.1"/>
    <property type="molecule type" value="Genomic_DNA"/>
</dbReference>
<dbReference type="GO" id="GO:0016706">
    <property type="term" value="F:2-oxoglutarate-dependent dioxygenase activity"/>
    <property type="evidence" value="ECO:0007669"/>
    <property type="project" value="UniProtKB-ARBA"/>
</dbReference>
<dbReference type="InterPro" id="IPR008775">
    <property type="entry name" value="Phytyl_CoA_dOase-like"/>
</dbReference>
<dbReference type="Gene3D" id="2.60.120.620">
    <property type="entry name" value="q2cbj1_9rhob like domain"/>
    <property type="match status" value="1"/>
</dbReference>
<evidence type="ECO:0000313" key="1">
    <source>
        <dbReference type="EMBL" id="OGG51880.1"/>
    </source>
</evidence>
<dbReference type="SUPFAM" id="SSF51197">
    <property type="entry name" value="Clavaminate synthase-like"/>
    <property type="match status" value="1"/>
</dbReference>
<gene>
    <name evidence="1" type="ORF">A3F84_08460</name>
</gene>
<sequence length="275" mass="30980">MLTTEQVNHFQTLGFLLYKQLLSAGEMKAISDAFDRAMRQARGGAEPELERNAQGYSVKRQQVVPFFDYDPEAFYPLLDHEKIVGVFEDLMGENFLLTLSEGIIHAGGTRWHHDAVAPDGFFTMRAAIYLDPLGPDDGCLSVIPGSHFTEFREALKKTVGQIGVRPEEAPGRYSVCNQPGDVLFMNHKLFHASLSDRPGRRAIHINCAQNTTPERNAAHFDWLMRFLEGETKGWGRFYSDRLIATAGPRRQKMLARAIELGFGNTGKITHQQDLR</sequence>
<dbReference type="Pfam" id="PF05721">
    <property type="entry name" value="PhyH"/>
    <property type="match status" value="1"/>
</dbReference>
<dbReference type="GO" id="GO:0005506">
    <property type="term" value="F:iron ion binding"/>
    <property type="evidence" value="ECO:0007669"/>
    <property type="project" value="UniProtKB-ARBA"/>
</dbReference>
<organism evidence="1 2">
    <name type="scientific">Handelsmanbacteria sp. (strain RIFCSPLOWO2_12_FULL_64_10)</name>
    <dbReference type="NCBI Taxonomy" id="1817868"/>
    <lineage>
        <taxon>Bacteria</taxon>
        <taxon>Candidatus Handelsmaniibacteriota</taxon>
    </lineage>
</organism>
<comment type="caution">
    <text evidence="1">The sequence shown here is derived from an EMBL/GenBank/DDBJ whole genome shotgun (WGS) entry which is preliminary data.</text>
</comment>
<evidence type="ECO:0000313" key="2">
    <source>
        <dbReference type="Proteomes" id="UP000178606"/>
    </source>
</evidence>
<evidence type="ECO:0008006" key="3">
    <source>
        <dbReference type="Google" id="ProtNLM"/>
    </source>
</evidence>
<proteinExistence type="predicted"/>
<reference evidence="1 2" key="1">
    <citation type="journal article" date="2016" name="Nat. Commun.">
        <title>Thousands of microbial genomes shed light on interconnected biogeochemical processes in an aquifer system.</title>
        <authorList>
            <person name="Anantharaman K."/>
            <person name="Brown C.T."/>
            <person name="Hug L.A."/>
            <person name="Sharon I."/>
            <person name="Castelle C.J."/>
            <person name="Probst A.J."/>
            <person name="Thomas B.C."/>
            <person name="Singh A."/>
            <person name="Wilkins M.J."/>
            <person name="Karaoz U."/>
            <person name="Brodie E.L."/>
            <person name="Williams K.H."/>
            <person name="Hubbard S.S."/>
            <person name="Banfield J.F."/>
        </authorList>
    </citation>
    <scope>NUCLEOTIDE SEQUENCE [LARGE SCALE GENOMIC DNA]</scope>
    <source>
        <strain evidence="2">RIFCSPLOWO2_12_FULL_64_10</strain>
    </source>
</reference>
<dbReference type="Proteomes" id="UP000178606">
    <property type="component" value="Unassembled WGS sequence"/>
</dbReference>
<dbReference type="AlphaFoldDB" id="A0A1F6CS18"/>
<dbReference type="PANTHER" id="PTHR20883">
    <property type="entry name" value="PHYTANOYL-COA DIOXYGENASE DOMAIN CONTAINING 1"/>
    <property type="match status" value="1"/>
</dbReference>
<dbReference type="PANTHER" id="PTHR20883:SF48">
    <property type="entry name" value="ECTOINE DIOXYGENASE"/>
    <property type="match status" value="1"/>
</dbReference>
<name>A0A1F6CS18_HANXR</name>